<gene>
    <name evidence="3" type="ORF">METZ01_LOCUS498262</name>
</gene>
<dbReference type="Pfam" id="PF00700">
    <property type="entry name" value="Flagellin_C"/>
    <property type="match status" value="1"/>
</dbReference>
<feature type="domain" description="Flagellin C-terminal" evidence="2">
    <location>
        <begin position="187"/>
        <end position="235"/>
    </location>
</feature>
<dbReference type="InterPro" id="IPR001492">
    <property type="entry name" value="Flagellin"/>
</dbReference>
<reference evidence="3" key="1">
    <citation type="submission" date="2018-05" db="EMBL/GenBank/DDBJ databases">
        <authorList>
            <person name="Lanie J.A."/>
            <person name="Ng W.-L."/>
            <person name="Kazmierczak K.M."/>
            <person name="Andrzejewski T.M."/>
            <person name="Davidsen T.M."/>
            <person name="Wayne K.J."/>
            <person name="Tettelin H."/>
            <person name="Glass J.I."/>
            <person name="Rusch D."/>
            <person name="Podicherti R."/>
            <person name="Tsui H.-C.T."/>
            <person name="Winkler M.E."/>
        </authorList>
    </citation>
    <scope>NUCLEOTIDE SEQUENCE</scope>
</reference>
<dbReference type="Gene3D" id="1.20.1330.10">
    <property type="entry name" value="f41 fragment of flagellin, N-terminal domain"/>
    <property type="match status" value="1"/>
</dbReference>
<evidence type="ECO:0000313" key="3">
    <source>
        <dbReference type="EMBL" id="SVE45408.1"/>
    </source>
</evidence>
<keyword evidence="1" id="KW-0975">Bacterial flagellum</keyword>
<proteinExistence type="predicted"/>
<evidence type="ECO:0000256" key="1">
    <source>
        <dbReference type="ARBA" id="ARBA00023143"/>
    </source>
</evidence>
<name>A0A383DNH8_9ZZZZ</name>
<dbReference type="PANTHER" id="PTHR42792:SF2">
    <property type="entry name" value="FLAGELLIN"/>
    <property type="match status" value="1"/>
</dbReference>
<dbReference type="GO" id="GO:0009288">
    <property type="term" value="C:bacterial-type flagellum"/>
    <property type="evidence" value="ECO:0007669"/>
    <property type="project" value="InterPro"/>
</dbReference>
<organism evidence="3">
    <name type="scientific">marine metagenome</name>
    <dbReference type="NCBI Taxonomy" id="408172"/>
    <lineage>
        <taxon>unclassified sequences</taxon>
        <taxon>metagenomes</taxon>
        <taxon>ecological metagenomes</taxon>
    </lineage>
</organism>
<feature type="non-terminal residue" evidence="3">
    <location>
        <position position="235"/>
    </location>
</feature>
<evidence type="ECO:0000259" key="2">
    <source>
        <dbReference type="Pfam" id="PF00700"/>
    </source>
</evidence>
<accession>A0A383DNH8</accession>
<protein>
    <recommendedName>
        <fullName evidence="2">Flagellin C-terminal domain-containing protein</fullName>
    </recommendedName>
</protein>
<dbReference type="AlphaFoldDB" id="A0A383DNH8"/>
<dbReference type="EMBL" id="UINC01218404">
    <property type="protein sequence ID" value="SVE45408.1"/>
    <property type="molecule type" value="Genomic_DNA"/>
</dbReference>
<feature type="non-terminal residue" evidence="3">
    <location>
        <position position="1"/>
    </location>
</feature>
<dbReference type="InterPro" id="IPR046358">
    <property type="entry name" value="Flagellin_C"/>
</dbReference>
<sequence length="235" mass="24330">KVVLFDSDGDDITVENLQSLAGFTDLRVSKLGEDGLITNVIDSAVNLGLGGAKDSTRVTGTLKLVSPNPFSLDQKAATRATGILLNDAAIADGHTTLTFDPGHGLAIGASFTIAGETGAPIHYVTGVSTNDISFVPALVNGHGVQDNDAITIGTETPGYYVDGSSTGTLKNLTQIRINTAVLAGDSISIIDAALDKVAQMRSDLGAIENRLAYTVSNLMNIAEKTADARSRLDDA</sequence>
<dbReference type="GO" id="GO:0005198">
    <property type="term" value="F:structural molecule activity"/>
    <property type="evidence" value="ECO:0007669"/>
    <property type="project" value="InterPro"/>
</dbReference>
<dbReference type="SUPFAM" id="SSF64518">
    <property type="entry name" value="Phase 1 flagellin"/>
    <property type="match status" value="1"/>
</dbReference>
<dbReference type="PANTHER" id="PTHR42792">
    <property type="entry name" value="FLAGELLIN"/>
    <property type="match status" value="1"/>
</dbReference>